<comment type="caution">
    <text evidence="3">The sequence shown here is derived from an EMBL/GenBank/DDBJ whole genome shotgun (WGS) entry which is preliminary data.</text>
</comment>
<reference evidence="3 4" key="1">
    <citation type="submission" date="2020-04" db="EMBL/GenBank/DDBJ databases">
        <title>MicrobeNet Type strains.</title>
        <authorList>
            <person name="Nicholson A.C."/>
        </authorList>
    </citation>
    <scope>NUCLEOTIDE SEQUENCE [LARGE SCALE GENOMIC DNA]</scope>
    <source>
        <strain evidence="3 4">JCM 12354</strain>
    </source>
</reference>
<gene>
    <name evidence="3" type="ORF">HGA08_09435</name>
</gene>
<evidence type="ECO:0000259" key="1">
    <source>
        <dbReference type="Pfam" id="PF24088"/>
    </source>
</evidence>
<evidence type="ECO:0000313" key="4">
    <source>
        <dbReference type="Proteomes" id="UP000565711"/>
    </source>
</evidence>
<keyword evidence="4" id="KW-1185">Reference proteome</keyword>
<name>A0A846XYJ0_9NOCA</name>
<evidence type="ECO:0000259" key="2">
    <source>
        <dbReference type="Pfam" id="PF24092"/>
    </source>
</evidence>
<dbReference type="Proteomes" id="UP000565711">
    <property type="component" value="Unassembled WGS sequence"/>
</dbReference>
<dbReference type="InterPro" id="IPR055797">
    <property type="entry name" value="DUF7373"/>
</dbReference>
<proteinExistence type="predicted"/>
<dbReference type="Pfam" id="PF24092">
    <property type="entry name" value="DUF7373_C"/>
    <property type="match status" value="1"/>
</dbReference>
<dbReference type="InterPro" id="IPR056463">
    <property type="entry name" value="DUF7373_C"/>
</dbReference>
<dbReference type="RefSeq" id="WP_157103127.1">
    <property type="nucleotide sequence ID" value="NZ_JAAXOP010000004.1"/>
</dbReference>
<protein>
    <submittedName>
        <fullName evidence="3">Uncharacterized protein</fullName>
    </submittedName>
</protein>
<accession>A0A846XYJ0</accession>
<feature type="domain" description="DUF7373" evidence="1">
    <location>
        <begin position="44"/>
        <end position="246"/>
    </location>
</feature>
<dbReference type="EMBL" id="JAAXOP010000004">
    <property type="protein sequence ID" value="NKY50431.1"/>
    <property type="molecule type" value="Genomic_DNA"/>
</dbReference>
<organism evidence="3 4">
    <name type="scientific">Nocardia vermiculata</name>
    <dbReference type="NCBI Taxonomy" id="257274"/>
    <lineage>
        <taxon>Bacteria</taxon>
        <taxon>Bacillati</taxon>
        <taxon>Actinomycetota</taxon>
        <taxon>Actinomycetes</taxon>
        <taxon>Mycobacteriales</taxon>
        <taxon>Nocardiaceae</taxon>
        <taxon>Nocardia</taxon>
    </lineage>
</organism>
<feature type="domain" description="DUF7373" evidence="2">
    <location>
        <begin position="271"/>
        <end position="389"/>
    </location>
</feature>
<dbReference type="Pfam" id="PF24088">
    <property type="entry name" value="DUF7373"/>
    <property type="match status" value="1"/>
</dbReference>
<sequence>MGLIAVTAACGADPAGSAVAAEPVVELSELDVGAYRTEPVDMGLPKNMPAARFMEANRLASAMPLPYEVDPMLTVGEAGTTHSFLEVGQFHLSPIFHWLHEETFNDAAKDFIAGFSTIGRSDEERIFSYELVNSTLIFPDNESAEHAAAALSKAELYGAGPTEGSSLPEYPDAYAKWQPETQSLISWKASGQYVLITIVEHNENAELGISDLPFLTTLSQKSIAATVESLQEFTPTPVDRLMATPVDPDNIRGLSLERPLGDSFENIPGGFDLHGALHLADNPKEIAQLYRANGVDRVVLGAGKLVRATDSGAAQRIFQAERRSDKFWHSVDPPTNLPNAKCLQYKGPRDRIRFYCHVQFERYVASEWSGQIRDAHQRISAQYSILANSK</sequence>
<dbReference type="AlphaFoldDB" id="A0A846XYJ0"/>
<evidence type="ECO:0000313" key="3">
    <source>
        <dbReference type="EMBL" id="NKY50431.1"/>
    </source>
</evidence>